<dbReference type="GeneID" id="96612051"/>
<evidence type="ECO:0000313" key="10">
    <source>
        <dbReference type="Proteomes" id="UP000030300"/>
    </source>
</evidence>
<dbReference type="EMBL" id="CP009896">
    <property type="protein sequence ID" value="AIY19248.1"/>
    <property type="molecule type" value="Genomic_DNA"/>
</dbReference>
<evidence type="ECO:0000256" key="7">
    <source>
        <dbReference type="ARBA" id="ARBA00023136"/>
    </source>
</evidence>
<reference evidence="9 10" key="1">
    <citation type="journal article" date="2015" name="Genome Announc.">
        <title>Complete Genome Sequence of Steroid-Transforming Nocardioides simplex VKM Ac-2033D.</title>
        <authorList>
            <person name="Shtratnikova V.Y."/>
            <person name="Schelkunov M.I."/>
            <person name="Pekov Y.A."/>
            <person name="Fokina V.V."/>
            <person name="Logacheva M.D."/>
            <person name="Sokolov S.L."/>
            <person name="Bragin E.Y."/>
            <person name="Ashapkin V.V."/>
            <person name="Donova M.V."/>
        </authorList>
    </citation>
    <scope>NUCLEOTIDE SEQUENCE [LARGE SCALE GENOMIC DNA]</scope>
    <source>
        <strain evidence="9 10">VKM Ac-2033D</strain>
    </source>
</reference>
<dbReference type="Pfam" id="PF02653">
    <property type="entry name" value="BPD_transp_2"/>
    <property type="match status" value="1"/>
</dbReference>
<keyword evidence="7" id="KW-0472">Membrane</keyword>
<evidence type="ECO:0000256" key="2">
    <source>
        <dbReference type="ARBA" id="ARBA00022448"/>
    </source>
</evidence>
<dbReference type="HOGENOM" id="CLU_039929_1_1_11"/>
<dbReference type="GO" id="GO:0022857">
    <property type="term" value="F:transmembrane transporter activity"/>
    <property type="evidence" value="ECO:0007669"/>
    <property type="project" value="InterPro"/>
</dbReference>
<evidence type="ECO:0000256" key="5">
    <source>
        <dbReference type="ARBA" id="ARBA00022970"/>
    </source>
</evidence>
<dbReference type="Proteomes" id="UP000030300">
    <property type="component" value="Chromosome"/>
</dbReference>
<dbReference type="InterPro" id="IPR052157">
    <property type="entry name" value="BCAA_transport_permease"/>
</dbReference>
<organism evidence="9 10">
    <name type="scientific">Nocardioides simplex</name>
    <name type="common">Arthrobacter simplex</name>
    <dbReference type="NCBI Taxonomy" id="2045"/>
    <lineage>
        <taxon>Bacteria</taxon>
        <taxon>Bacillati</taxon>
        <taxon>Actinomycetota</taxon>
        <taxon>Actinomycetes</taxon>
        <taxon>Propionibacteriales</taxon>
        <taxon>Nocardioidaceae</taxon>
        <taxon>Pimelobacter</taxon>
    </lineage>
</organism>
<evidence type="ECO:0000256" key="6">
    <source>
        <dbReference type="ARBA" id="ARBA00022989"/>
    </source>
</evidence>
<sequence>MTLIWGGLSLGAIYAIVAIGYNIVFISSKTFNFAHAQLTMVGAFVAYTGLVKWHLPTVLVLVIAAAAVALVAAIEERIAIRPVGDMHNILVTTLGASILLDGIAQLTWGSQPLSVPFFAGDKAISLFGGRVYPVEIFLIAIAVLLVVGLGFYSRRSLTGLALLGMAEDREAALLRGVNVRRLAFMAFVAAGALAGFVGLFVGSKTFAVSTLGAALALKGFVVLAIGGFGSMPGTLVGGTLVGLAEAFASRYLGGEYANLAVFLILVTILMLRPAGLFVRTKERVV</sequence>
<dbReference type="InterPro" id="IPR001851">
    <property type="entry name" value="ABC_transp_permease"/>
</dbReference>
<keyword evidence="6" id="KW-1133">Transmembrane helix</keyword>
<dbReference type="STRING" id="2045.KR76_25190"/>
<dbReference type="RefSeq" id="WP_038682261.1">
    <property type="nucleotide sequence ID" value="NZ_BJMC01000024.1"/>
</dbReference>
<keyword evidence="2" id="KW-0813">Transport</keyword>
<dbReference type="GO" id="GO:0005886">
    <property type="term" value="C:plasma membrane"/>
    <property type="evidence" value="ECO:0007669"/>
    <property type="project" value="UniProtKB-SubCell"/>
</dbReference>
<dbReference type="eggNOG" id="COG0559">
    <property type="taxonomic scope" value="Bacteria"/>
</dbReference>
<dbReference type="AlphaFoldDB" id="A0A0A1DRP4"/>
<comment type="similarity">
    <text evidence="8">Belongs to the binding-protein-dependent transport system permease family. LivHM subfamily.</text>
</comment>
<gene>
    <name evidence="9" type="ORF">KR76_25190</name>
</gene>
<evidence type="ECO:0000256" key="3">
    <source>
        <dbReference type="ARBA" id="ARBA00022475"/>
    </source>
</evidence>
<keyword evidence="4" id="KW-0812">Transmembrane</keyword>
<keyword evidence="10" id="KW-1185">Reference proteome</keyword>
<dbReference type="KEGG" id="psim:KR76_25190"/>
<evidence type="ECO:0000256" key="4">
    <source>
        <dbReference type="ARBA" id="ARBA00022692"/>
    </source>
</evidence>
<keyword evidence="3" id="KW-1003">Cell membrane</keyword>
<dbReference type="PANTHER" id="PTHR11795:SF445">
    <property type="entry name" value="AMINO ACID ABC TRANSPORTER PERMEASE PROTEIN"/>
    <property type="match status" value="1"/>
</dbReference>
<accession>A0A0A1DRP4</accession>
<evidence type="ECO:0000313" key="9">
    <source>
        <dbReference type="EMBL" id="AIY19248.1"/>
    </source>
</evidence>
<name>A0A0A1DRP4_NOCSI</name>
<dbReference type="PANTHER" id="PTHR11795">
    <property type="entry name" value="BRANCHED-CHAIN AMINO ACID TRANSPORT SYSTEM PERMEASE PROTEIN LIVH"/>
    <property type="match status" value="1"/>
</dbReference>
<dbReference type="CDD" id="cd06582">
    <property type="entry name" value="TM_PBP1_LivH_like"/>
    <property type="match status" value="1"/>
</dbReference>
<keyword evidence="5" id="KW-0029">Amino-acid transport</keyword>
<protein>
    <submittedName>
        <fullName evidence="9">High-affinity branched-chain amino acid transport system permease protein LivH</fullName>
    </submittedName>
</protein>
<proteinExistence type="inferred from homology"/>
<dbReference type="GO" id="GO:0006865">
    <property type="term" value="P:amino acid transport"/>
    <property type="evidence" value="ECO:0007669"/>
    <property type="project" value="UniProtKB-KW"/>
</dbReference>
<comment type="subcellular location">
    <subcellularLocation>
        <location evidence="1">Cell membrane</location>
        <topology evidence="1">Multi-pass membrane protein</topology>
    </subcellularLocation>
</comment>
<dbReference type="OrthoDB" id="9807115at2"/>
<evidence type="ECO:0000256" key="8">
    <source>
        <dbReference type="ARBA" id="ARBA00037998"/>
    </source>
</evidence>
<evidence type="ECO:0000256" key="1">
    <source>
        <dbReference type="ARBA" id="ARBA00004651"/>
    </source>
</evidence>